<dbReference type="AlphaFoldDB" id="A0A2C6MHA6"/>
<comment type="caution">
    <text evidence="1">The sequence shown here is derived from an EMBL/GenBank/DDBJ whole genome shotgun (WGS) entry which is preliminary data.</text>
</comment>
<evidence type="ECO:0000313" key="2">
    <source>
        <dbReference type="Proteomes" id="UP000222564"/>
    </source>
</evidence>
<reference evidence="1 2" key="1">
    <citation type="submission" date="2013-09" db="EMBL/GenBank/DDBJ databases">
        <title>Biodegradation of hydrocarbons in the deep terrestrial subsurface : characterization of a microbial consortium composed of two Desulfotomaculum species originating from a deep geological formation.</title>
        <authorList>
            <person name="Aullo T."/>
            <person name="Berlendis S."/>
            <person name="Lascourreges J.-F."/>
            <person name="Dessort D."/>
            <person name="Saint-Laurent S."/>
            <person name="Schraauwers B."/>
            <person name="Mas J."/>
            <person name="Magot M."/>
            <person name="Ranchou-Peyruse A."/>
        </authorList>
    </citation>
    <scope>NUCLEOTIDE SEQUENCE [LARGE SCALE GENOMIC DNA]</scope>
    <source>
        <strain evidence="1 2">Bs107</strain>
    </source>
</reference>
<dbReference type="Proteomes" id="UP000222564">
    <property type="component" value="Unassembled WGS sequence"/>
</dbReference>
<sequence>MSAFPGLQLNLNVDHFQLLGTLVMMGLSQRPGFKREMEELVTFIQKMQEAAETISAQMETVHSEFQRVKTRIAEQQNVKPVQQEVPKQERTPYVNPLLYHLFRMMS</sequence>
<organism evidence="1 2">
    <name type="scientific">Desulforamulus profundi</name>
    <dbReference type="NCBI Taxonomy" id="1383067"/>
    <lineage>
        <taxon>Bacteria</taxon>
        <taxon>Bacillati</taxon>
        <taxon>Bacillota</taxon>
        <taxon>Clostridia</taxon>
        <taxon>Eubacteriales</taxon>
        <taxon>Peptococcaceae</taxon>
        <taxon>Desulforamulus</taxon>
    </lineage>
</organism>
<proteinExistence type="predicted"/>
<accession>A0A2C6MHA6</accession>
<name>A0A2C6MHA6_9FIRM</name>
<keyword evidence="2" id="KW-1185">Reference proteome</keyword>
<dbReference type="EMBL" id="AWQQ01000034">
    <property type="protein sequence ID" value="PHJ39135.1"/>
    <property type="molecule type" value="Genomic_DNA"/>
</dbReference>
<gene>
    <name evidence="1" type="ORF">P378_05355</name>
</gene>
<evidence type="ECO:0000313" key="1">
    <source>
        <dbReference type="EMBL" id="PHJ39135.1"/>
    </source>
</evidence>
<protein>
    <submittedName>
        <fullName evidence="1">Uncharacterized protein</fullName>
    </submittedName>
</protein>